<reference evidence="1 2" key="2">
    <citation type="submission" date="2010-03" db="EMBL/GenBank/DDBJ databases">
        <authorList>
            <person name="Pajon A."/>
        </authorList>
    </citation>
    <scope>NUCLEOTIDE SEQUENCE [LARGE SCALE GENOMIC DNA]</scope>
    <source>
        <strain evidence="1 2">XB6B4</strain>
    </source>
</reference>
<dbReference type="AlphaFoldDB" id="D4L0U6"/>
<protein>
    <submittedName>
        <fullName evidence="1">Uncharacterized protein</fullName>
    </submittedName>
</protein>
<reference evidence="1 2" key="1">
    <citation type="submission" date="2010-03" db="EMBL/GenBank/DDBJ databases">
        <title>The genome sequence of Roseburia intestinalis XB6B4.</title>
        <authorList>
            <consortium name="metaHIT consortium -- http://www.metahit.eu/"/>
            <person name="Pajon A."/>
            <person name="Turner K."/>
            <person name="Parkhill J."/>
            <person name="Bernalier A."/>
        </authorList>
    </citation>
    <scope>NUCLEOTIDE SEQUENCE [LARGE SCALE GENOMIC DNA]</scope>
    <source>
        <strain evidence="1 2">XB6B4</strain>
    </source>
</reference>
<dbReference type="Proteomes" id="UP000008953">
    <property type="component" value="Chromosome"/>
</dbReference>
<name>D4L0U6_9FIRM</name>
<dbReference type="EMBL" id="FP929050">
    <property type="protein sequence ID" value="CBL13236.1"/>
    <property type="molecule type" value="Genomic_DNA"/>
</dbReference>
<evidence type="ECO:0000313" key="2">
    <source>
        <dbReference type="Proteomes" id="UP000008953"/>
    </source>
</evidence>
<organism evidence="1 2">
    <name type="scientific">Roseburia intestinalis XB6B4</name>
    <dbReference type="NCBI Taxonomy" id="718255"/>
    <lineage>
        <taxon>Bacteria</taxon>
        <taxon>Bacillati</taxon>
        <taxon>Bacillota</taxon>
        <taxon>Clostridia</taxon>
        <taxon>Lachnospirales</taxon>
        <taxon>Lachnospiraceae</taxon>
        <taxon>Roseburia</taxon>
    </lineage>
</organism>
<dbReference type="KEGG" id="rix:RO1_28240"/>
<evidence type="ECO:0000313" key="1">
    <source>
        <dbReference type="EMBL" id="CBL13236.1"/>
    </source>
</evidence>
<dbReference type="PATRIC" id="fig|718255.3.peg.3974"/>
<sequence length="115" mass="13388">MRLSSEEKYNPDTLVLSHSTLKSVMQANSEEIVLQKIKMSFPKYKYVVVWTKDTYELFKRGMDTYGYSMPRHRVVVFQEVLMHIASDGVNQIGFERALKQAGIEYQKKLSSLFKA</sequence>
<dbReference type="HOGENOM" id="CLU_2107183_0_0_9"/>
<accession>D4L0U6</accession>
<proteinExistence type="predicted"/>
<gene>
    <name evidence="1" type="ORF">RO1_28240</name>
</gene>